<feature type="signal peptide" evidence="1">
    <location>
        <begin position="1"/>
        <end position="21"/>
    </location>
</feature>
<feature type="chain" id="PRO_5046944566" evidence="1">
    <location>
        <begin position="22"/>
        <end position="220"/>
    </location>
</feature>
<protein>
    <submittedName>
        <fullName evidence="2">Uncharacterized protein</fullName>
    </submittedName>
</protein>
<organism evidence="2 3">
    <name type="scientific">Mesorhizobium album</name>
    <dbReference type="NCBI Taxonomy" id="3072314"/>
    <lineage>
        <taxon>Bacteria</taxon>
        <taxon>Pseudomonadati</taxon>
        <taxon>Pseudomonadota</taxon>
        <taxon>Alphaproteobacteria</taxon>
        <taxon>Hyphomicrobiales</taxon>
        <taxon>Phyllobacteriaceae</taxon>
        <taxon>Mesorhizobium</taxon>
    </lineage>
</organism>
<evidence type="ECO:0000313" key="2">
    <source>
        <dbReference type="EMBL" id="MDX8481611.1"/>
    </source>
</evidence>
<sequence length="220" mass="23970">MNRLTVLATFIAITCPCLAEAQCLAEAGDFAERICGEVKQTGKSTLITGKGDLTAAAKGLIAKALGQLGGDVGVDIQTNDFENVLQEQLAGELINVRQCGTQMATLAINQVCTKAPHWKVCSNQAFGLDHWEDEAKLTGATGWRGGGYNPEAYCTDFINAVLNSRSLGDKPHDVTDIKSSEERRRTGLLRDHAEYNYHCTINLHWNPVYKQKSDPICGQE</sequence>
<name>A0ABU4Y4H9_9HYPH</name>
<evidence type="ECO:0000256" key="1">
    <source>
        <dbReference type="SAM" id="SignalP"/>
    </source>
</evidence>
<dbReference type="Proteomes" id="UP001287059">
    <property type="component" value="Unassembled WGS sequence"/>
</dbReference>
<proteinExistence type="predicted"/>
<keyword evidence="1" id="KW-0732">Signal</keyword>
<accession>A0ABU4Y4H9</accession>
<dbReference type="RefSeq" id="WP_320223441.1">
    <property type="nucleotide sequence ID" value="NZ_JAVIIW010000034.1"/>
</dbReference>
<evidence type="ECO:0000313" key="3">
    <source>
        <dbReference type="Proteomes" id="UP001287059"/>
    </source>
</evidence>
<comment type="caution">
    <text evidence="2">The sequence shown here is derived from an EMBL/GenBank/DDBJ whole genome shotgun (WGS) entry which is preliminary data.</text>
</comment>
<reference evidence="2 3" key="1">
    <citation type="submission" date="2023-08" db="EMBL/GenBank/DDBJ databases">
        <title>Implementing the SeqCode for naming new Mesorhizobium species isolated from Vachellia karroo root nodules.</title>
        <authorList>
            <person name="Van Lill M."/>
        </authorList>
    </citation>
    <scope>NUCLEOTIDE SEQUENCE [LARGE SCALE GENOMIC DNA]</scope>
    <source>
        <strain evidence="2 3">VK24D</strain>
    </source>
</reference>
<gene>
    <name evidence="2" type="ORF">RFN28_24570</name>
</gene>
<keyword evidence="3" id="KW-1185">Reference proteome</keyword>
<dbReference type="EMBL" id="JAVIIW010000034">
    <property type="protein sequence ID" value="MDX8481611.1"/>
    <property type="molecule type" value="Genomic_DNA"/>
</dbReference>